<dbReference type="CDD" id="cd14014">
    <property type="entry name" value="STKc_PknB_like"/>
    <property type="match status" value="1"/>
</dbReference>
<dbReference type="PROSITE" id="PS00109">
    <property type="entry name" value="PROTEIN_KINASE_TYR"/>
    <property type="match status" value="1"/>
</dbReference>
<dbReference type="PANTHER" id="PTHR44167">
    <property type="entry name" value="OVARIAN-SPECIFIC SERINE/THREONINE-PROTEIN KINASE LOK-RELATED"/>
    <property type="match status" value="1"/>
</dbReference>
<comment type="caution">
    <text evidence="2">The sequence shown here is derived from an EMBL/GenBank/DDBJ whole genome shotgun (WGS) entry which is preliminary data.</text>
</comment>
<evidence type="ECO:0000259" key="1">
    <source>
        <dbReference type="PROSITE" id="PS50011"/>
    </source>
</evidence>
<organism evidence="2 3">
    <name type="scientific">Nibrella viscosa</name>
    <dbReference type="NCBI Taxonomy" id="1084524"/>
    <lineage>
        <taxon>Bacteria</taxon>
        <taxon>Pseudomonadati</taxon>
        <taxon>Bacteroidota</taxon>
        <taxon>Cytophagia</taxon>
        <taxon>Cytophagales</taxon>
        <taxon>Spirosomataceae</taxon>
        <taxon>Nibrella</taxon>
    </lineage>
</organism>
<dbReference type="InterPro" id="IPR008266">
    <property type="entry name" value="Tyr_kinase_AS"/>
</dbReference>
<evidence type="ECO:0000313" key="2">
    <source>
        <dbReference type="EMBL" id="GAA4419174.1"/>
    </source>
</evidence>
<feature type="domain" description="Protein kinase" evidence="1">
    <location>
        <begin position="7"/>
        <end position="271"/>
    </location>
</feature>
<keyword evidence="3" id="KW-1185">Reference proteome</keyword>
<dbReference type="EMBL" id="BAABHB010000018">
    <property type="protein sequence ID" value="GAA4419174.1"/>
    <property type="molecule type" value="Genomic_DNA"/>
</dbReference>
<dbReference type="RefSeq" id="WP_345271110.1">
    <property type="nucleotide sequence ID" value="NZ_BAABHB010000018.1"/>
</dbReference>
<proteinExistence type="predicted"/>
<accession>A0ABP8KZ39</accession>
<dbReference type="Proteomes" id="UP001500936">
    <property type="component" value="Unassembled WGS sequence"/>
</dbReference>
<reference evidence="3" key="1">
    <citation type="journal article" date="2019" name="Int. J. Syst. Evol. Microbiol.">
        <title>The Global Catalogue of Microorganisms (GCM) 10K type strain sequencing project: providing services to taxonomists for standard genome sequencing and annotation.</title>
        <authorList>
            <consortium name="The Broad Institute Genomics Platform"/>
            <consortium name="The Broad Institute Genome Sequencing Center for Infectious Disease"/>
            <person name="Wu L."/>
            <person name="Ma J."/>
        </authorList>
    </citation>
    <scope>NUCLEOTIDE SEQUENCE [LARGE SCALE GENOMIC DNA]</scope>
    <source>
        <strain evidence="3">JCM 17925</strain>
    </source>
</reference>
<dbReference type="PROSITE" id="PS50011">
    <property type="entry name" value="PROTEIN_KINASE_DOM"/>
    <property type="match status" value="1"/>
</dbReference>
<gene>
    <name evidence="2" type="ORF">GCM10023187_53250</name>
</gene>
<dbReference type="InterPro" id="IPR000719">
    <property type="entry name" value="Prot_kinase_dom"/>
</dbReference>
<protein>
    <recommendedName>
        <fullName evidence="1">Protein kinase domain-containing protein</fullName>
    </recommendedName>
</protein>
<sequence length="465" mass="54453">MEVLNGLKYITIRGAGYFCNVKLYEDEKSKIKFAVKELKKEHYQNDEYRYRLLREVELLKDLQGCENIIELIDSGNDREKEKLWYMMPFADFTLYDYIKRNNSTLNKGDRYAIVDQVIQAIKYAHNKNIVHRDISANNVLVFIKNGQINIKVSDFGLGKDTESISHYTKSSASGYGQILYVSPEQRTMLKSATVKSDIYSLGKLVYFILTGKDPDNLKQCELSSLISKSVEENPENRFNDISDFENHYNALKRLQFDQEIPIEYITLHDLLQSKEEIDWVKLHQFMVMGTYTNHVYDDYIEPVNTLLLRDNNLYNYYQSLGSNVRSFVNTYSERLDECYGLYGWPFDAMNTFGEVLFKLVRTVNDDETRLICLKQLWHLAFEADRWKIQSEINTVFNKTYIPESIQTQLAEYITSKSLRVDMKHFSSASLPRIVKIGIINANQIADRQAKEREQALQNEENDFPF</sequence>
<dbReference type="Gene3D" id="1.10.510.10">
    <property type="entry name" value="Transferase(Phosphotransferase) domain 1"/>
    <property type="match status" value="1"/>
</dbReference>
<dbReference type="SUPFAM" id="SSF56112">
    <property type="entry name" value="Protein kinase-like (PK-like)"/>
    <property type="match status" value="1"/>
</dbReference>
<dbReference type="Pfam" id="PF00069">
    <property type="entry name" value="Pkinase"/>
    <property type="match status" value="1"/>
</dbReference>
<dbReference type="InterPro" id="IPR011009">
    <property type="entry name" value="Kinase-like_dom_sf"/>
</dbReference>
<evidence type="ECO:0000313" key="3">
    <source>
        <dbReference type="Proteomes" id="UP001500936"/>
    </source>
</evidence>
<name>A0ABP8KZ39_9BACT</name>
<dbReference type="PANTHER" id="PTHR44167:SF25">
    <property type="entry name" value="PROTEIN KINASE DOMAIN CONTAINING PROTEIN"/>
    <property type="match status" value="1"/>
</dbReference>